<feature type="domain" description="EAL" evidence="7">
    <location>
        <begin position="525"/>
        <end position="780"/>
    </location>
</feature>
<dbReference type="SMART" id="SM00267">
    <property type="entry name" value="GGDEF"/>
    <property type="match status" value="1"/>
</dbReference>
<dbReference type="InterPro" id="IPR029787">
    <property type="entry name" value="Nucleotide_cyclase"/>
</dbReference>
<feature type="transmembrane region" description="Helical" evidence="6">
    <location>
        <begin position="43"/>
        <end position="66"/>
    </location>
</feature>
<dbReference type="CDD" id="cd01949">
    <property type="entry name" value="GGDEF"/>
    <property type="match status" value="1"/>
</dbReference>
<dbReference type="SUPFAM" id="SSF55073">
    <property type="entry name" value="Nucleotide cyclase"/>
    <property type="match status" value="1"/>
</dbReference>
<comment type="caution">
    <text evidence="9">The sequence shown here is derived from an EMBL/GenBank/DDBJ whole genome shotgun (WGS) entry which is preliminary data.</text>
</comment>
<dbReference type="GO" id="GO:0005886">
    <property type="term" value="C:plasma membrane"/>
    <property type="evidence" value="ECO:0007669"/>
    <property type="project" value="UniProtKB-SubCell"/>
</dbReference>
<keyword evidence="10" id="KW-1185">Reference proteome</keyword>
<dbReference type="InterPro" id="IPR033479">
    <property type="entry name" value="dCache_1"/>
</dbReference>
<feature type="transmembrane region" description="Helical" evidence="6">
    <location>
        <begin position="320"/>
        <end position="339"/>
    </location>
</feature>
<dbReference type="CDD" id="cd01948">
    <property type="entry name" value="EAL"/>
    <property type="match status" value="1"/>
</dbReference>
<reference evidence="9 10" key="1">
    <citation type="submission" date="2015-04" db="EMBL/GenBank/DDBJ databases">
        <title>Draft genome sequence of bacteremic isolate Catabacter hongkongensis type strain HKU16T.</title>
        <authorList>
            <person name="Lau S.K."/>
            <person name="Teng J.L."/>
            <person name="Huang Y."/>
            <person name="Curreem S.O."/>
            <person name="Tsui S.K."/>
            <person name="Woo P.C."/>
        </authorList>
    </citation>
    <scope>NUCLEOTIDE SEQUENCE [LARGE SCALE GENOMIC DNA]</scope>
    <source>
        <strain evidence="9 10">HKU16</strain>
    </source>
</reference>
<evidence type="ECO:0000259" key="8">
    <source>
        <dbReference type="PROSITE" id="PS50887"/>
    </source>
</evidence>
<evidence type="ECO:0000313" key="9">
    <source>
        <dbReference type="EMBL" id="KKI50338.1"/>
    </source>
</evidence>
<dbReference type="SMART" id="SM00052">
    <property type="entry name" value="EAL"/>
    <property type="match status" value="1"/>
</dbReference>
<comment type="subcellular location">
    <subcellularLocation>
        <location evidence="1">Cell membrane</location>
        <topology evidence="1">Multi-pass membrane protein</topology>
    </subcellularLocation>
</comment>
<evidence type="ECO:0000256" key="4">
    <source>
        <dbReference type="ARBA" id="ARBA00022989"/>
    </source>
</evidence>
<evidence type="ECO:0000313" key="10">
    <source>
        <dbReference type="Proteomes" id="UP000034076"/>
    </source>
</evidence>
<dbReference type="Pfam" id="PF02743">
    <property type="entry name" value="dCache_1"/>
    <property type="match status" value="1"/>
</dbReference>
<dbReference type="CDD" id="cd12912">
    <property type="entry name" value="PDC2_MCP_like"/>
    <property type="match status" value="1"/>
</dbReference>
<dbReference type="NCBIfam" id="TIGR00254">
    <property type="entry name" value="GGDEF"/>
    <property type="match status" value="1"/>
</dbReference>
<dbReference type="InterPro" id="IPR035919">
    <property type="entry name" value="EAL_sf"/>
</dbReference>
<organism evidence="9 10">
    <name type="scientific">Christensenella hongkongensis</name>
    <dbReference type="NCBI Taxonomy" id="270498"/>
    <lineage>
        <taxon>Bacteria</taxon>
        <taxon>Bacillati</taxon>
        <taxon>Bacillota</taxon>
        <taxon>Clostridia</taxon>
        <taxon>Christensenellales</taxon>
        <taxon>Christensenellaceae</taxon>
        <taxon>Christensenella</taxon>
    </lineage>
</organism>
<dbReference type="InterPro" id="IPR000160">
    <property type="entry name" value="GGDEF_dom"/>
</dbReference>
<dbReference type="PATRIC" id="fig|270498.16.peg.2151"/>
<dbReference type="InterPro" id="IPR043128">
    <property type="entry name" value="Rev_trsase/Diguanyl_cyclase"/>
</dbReference>
<dbReference type="Gene3D" id="3.30.450.20">
    <property type="entry name" value="PAS domain"/>
    <property type="match status" value="1"/>
</dbReference>
<dbReference type="InterPro" id="IPR050706">
    <property type="entry name" value="Cyclic-di-GMP_PDE-like"/>
</dbReference>
<dbReference type="PANTHER" id="PTHR33121:SF70">
    <property type="entry name" value="SIGNALING PROTEIN YKOW"/>
    <property type="match status" value="1"/>
</dbReference>
<dbReference type="PROSITE" id="PS50883">
    <property type="entry name" value="EAL"/>
    <property type="match status" value="1"/>
</dbReference>
<dbReference type="InterPro" id="IPR001633">
    <property type="entry name" value="EAL_dom"/>
</dbReference>
<keyword evidence="5 6" id="KW-0472">Membrane</keyword>
<evidence type="ECO:0000256" key="3">
    <source>
        <dbReference type="ARBA" id="ARBA00022692"/>
    </source>
</evidence>
<keyword evidence="2" id="KW-1003">Cell membrane</keyword>
<dbReference type="SUPFAM" id="SSF141868">
    <property type="entry name" value="EAL domain-like"/>
    <property type="match status" value="1"/>
</dbReference>
<protein>
    <submittedName>
        <fullName evidence="9">Diguanylate cyclase/phosphodiesterase (GGDEF &amp; EAL domains) with PAS/PAC sensor(S)</fullName>
    </submittedName>
</protein>
<proteinExistence type="predicted"/>
<sequence length="784" mass="89912">MTKKGIYRKIVRAGLWRYTTTIKGISYVTENLDQKRMFRQKKIYIAALVICAAFLLLSIVFMNYAVKGNQGEVREYMSEVAEQSKLAIVKQIEGDFQTLDGVAEMIGAMDDPDFDALLPVFEKINNKNVFIRMGFTDRDGNTTGVDLSGEYFYDVDLSDKEFVESAFAGENVISSTQKAEVGDFYVNYYSVPIWHNGEVIKVLTAVNSAEVLGNIIDTSIFGGKGFASILDSDGNYVIRSNHPTISKDALNIFDYYPFSEEDRTQLEKDLKSGTSGFVEYPFEGETRQAAYTPLGINDWYVFNVVPESEINTSFSMMSKGIIAIIAGAILVFIFLMLLIKRTNDRGVLALQKIAYSDQLTGYRNYRKFLEDAKELLEERGGMKYSLWYCDLKGFKYVNDFFGYEVGDRVLKYWADIVQGDVRAGEVFCRVSGDNFVSLRQFVSQEESRERFYNVAKLLEQYNETAEHGYKIELCSGIYVIDERDGSLSVNDMLDRANVAQKSVKELNGSRCAFYTNEMRDKIVREADMEARMEAALEKKEFKVYLQPKINIQNGNTIAGAEALVRWDVPGKGMVPPADFIPLFERNGFIIKLDRYMFEAVCRYYRERMDTWQTHMVISVNVSRLCMVQPDFVRTYLEIKNKYAIPDGCIELEFTESMVFHNYDLFRRVVIEFQKNGFLCSIDDFGAGHSSLNIIKNLPMDVLKLDMLFFREGENTRRDHELVRAIINMAKALSMKIVAEGVESVYQVDFLRMAGCDLVQGYVYAKPMPIDEFDRYVKNYRNYID</sequence>
<evidence type="ECO:0000256" key="2">
    <source>
        <dbReference type="ARBA" id="ARBA00022475"/>
    </source>
</evidence>
<dbReference type="Gene3D" id="3.30.70.270">
    <property type="match status" value="1"/>
</dbReference>
<name>A0A0M2NDS5_9FIRM</name>
<gene>
    <name evidence="9" type="ORF">CHK_2401</name>
</gene>
<dbReference type="PROSITE" id="PS50887">
    <property type="entry name" value="GGDEF"/>
    <property type="match status" value="1"/>
</dbReference>
<evidence type="ECO:0000256" key="5">
    <source>
        <dbReference type="ARBA" id="ARBA00023136"/>
    </source>
</evidence>
<evidence type="ECO:0000259" key="7">
    <source>
        <dbReference type="PROSITE" id="PS50883"/>
    </source>
</evidence>
<dbReference type="AlphaFoldDB" id="A0A0M2NDS5"/>
<keyword evidence="3 6" id="KW-0812">Transmembrane</keyword>
<dbReference type="Pfam" id="PF00563">
    <property type="entry name" value="EAL"/>
    <property type="match status" value="1"/>
</dbReference>
<dbReference type="STRING" id="270498.CHK_2401"/>
<dbReference type="Gene3D" id="3.20.20.450">
    <property type="entry name" value="EAL domain"/>
    <property type="match status" value="1"/>
</dbReference>
<feature type="domain" description="GGDEF" evidence="8">
    <location>
        <begin position="382"/>
        <end position="516"/>
    </location>
</feature>
<dbReference type="Proteomes" id="UP000034076">
    <property type="component" value="Unassembled WGS sequence"/>
</dbReference>
<dbReference type="GO" id="GO:0071111">
    <property type="term" value="F:cyclic-guanylate-specific phosphodiesterase activity"/>
    <property type="evidence" value="ECO:0007669"/>
    <property type="project" value="InterPro"/>
</dbReference>
<evidence type="ECO:0000256" key="1">
    <source>
        <dbReference type="ARBA" id="ARBA00004651"/>
    </source>
</evidence>
<evidence type="ECO:0000256" key="6">
    <source>
        <dbReference type="SAM" id="Phobius"/>
    </source>
</evidence>
<dbReference type="Pfam" id="PF00990">
    <property type="entry name" value="GGDEF"/>
    <property type="match status" value="1"/>
</dbReference>
<accession>A0A0M2NDS5</accession>
<dbReference type="PANTHER" id="PTHR33121">
    <property type="entry name" value="CYCLIC DI-GMP PHOSPHODIESTERASE PDEF"/>
    <property type="match status" value="1"/>
</dbReference>
<keyword evidence="4 6" id="KW-1133">Transmembrane helix</keyword>
<dbReference type="EMBL" id="LAYJ01000112">
    <property type="protein sequence ID" value="KKI50338.1"/>
    <property type="molecule type" value="Genomic_DNA"/>
</dbReference>